<name>A0AAE1F744_PETCI</name>
<proteinExistence type="predicted"/>
<feature type="region of interest" description="Disordered" evidence="1">
    <location>
        <begin position="1"/>
        <end position="62"/>
    </location>
</feature>
<dbReference type="AlphaFoldDB" id="A0AAE1F744"/>
<sequence length="92" mass="10388">MGGVKKHKMVQRKKAEMARECLNRKKKERIRREHAATADVSDATMPSTSYASTDATPSTSHAHVAEECENTWEGQEEGRGLCCWFKGPRIRP</sequence>
<protein>
    <submittedName>
        <fullName evidence="2">Uncharacterized protein</fullName>
    </submittedName>
</protein>
<evidence type="ECO:0000313" key="3">
    <source>
        <dbReference type="Proteomes" id="UP001286313"/>
    </source>
</evidence>
<feature type="compositionally biased region" description="Polar residues" evidence="1">
    <location>
        <begin position="44"/>
        <end position="61"/>
    </location>
</feature>
<gene>
    <name evidence="2" type="ORF">Pcinc_026237</name>
</gene>
<accession>A0AAE1F744</accession>
<keyword evidence="3" id="KW-1185">Reference proteome</keyword>
<dbReference type="Proteomes" id="UP001286313">
    <property type="component" value="Unassembled WGS sequence"/>
</dbReference>
<dbReference type="EMBL" id="JAWQEG010003028">
    <property type="protein sequence ID" value="KAK3868366.1"/>
    <property type="molecule type" value="Genomic_DNA"/>
</dbReference>
<organism evidence="2 3">
    <name type="scientific">Petrolisthes cinctipes</name>
    <name type="common">Flat porcelain crab</name>
    <dbReference type="NCBI Taxonomy" id="88211"/>
    <lineage>
        <taxon>Eukaryota</taxon>
        <taxon>Metazoa</taxon>
        <taxon>Ecdysozoa</taxon>
        <taxon>Arthropoda</taxon>
        <taxon>Crustacea</taxon>
        <taxon>Multicrustacea</taxon>
        <taxon>Malacostraca</taxon>
        <taxon>Eumalacostraca</taxon>
        <taxon>Eucarida</taxon>
        <taxon>Decapoda</taxon>
        <taxon>Pleocyemata</taxon>
        <taxon>Anomura</taxon>
        <taxon>Galatheoidea</taxon>
        <taxon>Porcellanidae</taxon>
        <taxon>Petrolisthes</taxon>
    </lineage>
</organism>
<comment type="caution">
    <text evidence="2">The sequence shown here is derived from an EMBL/GenBank/DDBJ whole genome shotgun (WGS) entry which is preliminary data.</text>
</comment>
<evidence type="ECO:0000313" key="2">
    <source>
        <dbReference type="EMBL" id="KAK3868366.1"/>
    </source>
</evidence>
<feature type="compositionally biased region" description="Basic residues" evidence="1">
    <location>
        <begin position="1"/>
        <end position="12"/>
    </location>
</feature>
<reference evidence="2" key="1">
    <citation type="submission" date="2023-10" db="EMBL/GenBank/DDBJ databases">
        <title>Genome assemblies of two species of porcelain crab, Petrolisthes cinctipes and Petrolisthes manimaculis (Anomura: Porcellanidae).</title>
        <authorList>
            <person name="Angst P."/>
        </authorList>
    </citation>
    <scope>NUCLEOTIDE SEQUENCE</scope>
    <source>
        <strain evidence="2">PB745_01</strain>
        <tissue evidence="2">Gill</tissue>
    </source>
</reference>
<evidence type="ECO:0000256" key="1">
    <source>
        <dbReference type="SAM" id="MobiDB-lite"/>
    </source>
</evidence>
<feature type="compositionally biased region" description="Basic and acidic residues" evidence="1">
    <location>
        <begin position="13"/>
        <end position="23"/>
    </location>
</feature>